<accession>A0AA47MJF7</accession>
<reference evidence="2" key="1">
    <citation type="journal article" date="2023" name="Front. Mar. Sci.">
        <title>A new Merluccius polli reference genome to investigate the effects of global change in West African waters.</title>
        <authorList>
            <person name="Mateo J.L."/>
            <person name="Blanco-Fernandez C."/>
            <person name="Garcia-Vazquez E."/>
            <person name="Machado-Schiaffino G."/>
        </authorList>
    </citation>
    <scope>NUCLEOTIDE SEQUENCE</scope>
    <source>
        <strain evidence="2">C29</strain>
        <tissue evidence="2">Fin</tissue>
    </source>
</reference>
<dbReference type="GO" id="GO:0031297">
    <property type="term" value="P:replication fork processing"/>
    <property type="evidence" value="ECO:0007669"/>
    <property type="project" value="TreeGrafter"/>
</dbReference>
<dbReference type="GO" id="GO:0006974">
    <property type="term" value="P:DNA damage response"/>
    <property type="evidence" value="ECO:0007669"/>
    <property type="project" value="TreeGrafter"/>
</dbReference>
<evidence type="ECO:0000313" key="2">
    <source>
        <dbReference type="EMBL" id="KAK0141219.1"/>
    </source>
</evidence>
<dbReference type="Proteomes" id="UP001174136">
    <property type="component" value="Unassembled WGS sequence"/>
</dbReference>
<comment type="caution">
    <text evidence="2">The sequence shown here is derived from an EMBL/GenBank/DDBJ whole genome shotgun (WGS) entry which is preliminary data.</text>
</comment>
<feature type="region of interest" description="Disordered" evidence="1">
    <location>
        <begin position="481"/>
        <end position="515"/>
    </location>
</feature>
<dbReference type="PANTHER" id="PTHR16434">
    <property type="entry name" value="EWING'S TUMOR-ASSOCIATED ANTIGEN 1 ETAA1"/>
    <property type="match status" value="1"/>
</dbReference>
<evidence type="ECO:0000313" key="3">
    <source>
        <dbReference type="Proteomes" id="UP001174136"/>
    </source>
</evidence>
<dbReference type="AlphaFoldDB" id="A0AA47MJF7"/>
<protein>
    <submittedName>
        <fullName evidence="2">Uncharacterized protein</fullName>
    </submittedName>
</protein>
<feature type="compositionally biased region" description="Polar residues" evidence="1">
    <location>
        <begin position="265"/>
        <end position="287"/>
    </location>
</feature>
<dbReference type="GO" id="GO:2000001">
    <property type="term" value="P:regulation of DNA damage checkpoint"/>
    <property type="evidence" value="ECO:0007669"/>
    <property type="project" value="TreeGrafter"/>
</dbReference>
<feature type="compositionally biased region" description="Polar residues" evidence="1">
    <location>
        <begin position="294"/>
        <end position="304"/>
    </location>
</feature>
<feature type="region of interest" description="Disordered" evidence="1">
    <location>
        <begin position="152"/>
        <end position="193"/>
    </location>
</feature>
<name>A0AA47MJF7_MERPO</name>
<proteinExistence type="predicted"/>
<evidence type="ECO:0000256" key="1">
    <source>
        <dbReference type="SAM" id="MobiDB-lite"/>
    </source>
</evidence>
<sequence>MFQQDEEQAEDLQQQTLELLSGDILNCENGFQEGPQRTLVEASPAATETATEDASPARVLQDHNMEDDLELLFDEPTQHISENLSQYGLFGSMETSSFNSMAARGPTCCPTPAVSTHAKDSPAGNRLDDDWENDDFLNDSLVIEMTQNPLNFAPPKHCSTQRGSDVTLHGRKYPSRGTPGKLGGAAQNEPRIPKNRTTFKLDANPQFSLPIVVTGAATNQASVSNAGTHTVFGTPQGEALSRRNRPVSGSQLKRHSQPSAEDVSNAPTVPQSQTSLTDGSAQRNSAVTAPPIPSNTMKENQPVRSSNIQATINPSAVHKERQTLPVALASDDFLDEDLDDLFSTEPVWDDEGDDDLLCKMCDDLESQAEAPGQTGQRPTPLAASAKVGDNRKGHLDVNVLKDTWPSTPPTTAAPQAAGHLRSLPEHVTPTPLAAQPARPSVDSFAGNTLSNIKATRMDSHRYGPPEQSSCRVSNVGNSQCYGGGPSLKTRAGDEGQFTFKKPPGPSVRVINTGEV</sequence>
<dbReference type="PANTHER" id="PTHR16434:SF4">
    <property type="entry name" value="ETAA1 ACTIVATOR OF ATR KINASE"/>
    <property type="match status" value="1"/>
</dbReference>
<dbReference type="GO" id="GO:0043539">
    <property type="term" value="F:protein serine/threonine kinase activator activity"/>
    <property type="evidence" value="ECO:0007669"/>
    <property type="project" value="TreeGrafter"/>
</dbReference>
<organism evidence="2 3">
    <name type="scientific">Merluccius polli</name>
    <name type="common">Benguela hake</name>
    <name type="synonym">Merluccius cadenati</name>
    <dbReference type="NCBI Taxonomy" id="89951"/>
    <lineage>
        <taxon>Eukaryota</taxon>
        <taxon>Metazoa</taxon>
        <taxon>Chordata</taxon>
        <taxon>Craniata</taxon>
        <taxon>Vertebrata</taxon>
        <taxon>Euteleostomi</taxon>
        <taxon>Actinopterygii</taxon>
        <taxon>Neopterygii</taxon>
        <taxon>Teleostei</taxon>
        <taxon>Neoteleostei</taxon>
        <taxon>Acanthomorphata</taxon>
        <taxon>Zeiogadaria</taxon>
        <taxon>Gadariae</taxon>
        <taxon>Gadiformes</taxon>
        <taxon>Gadoidei</taxon>
        <taxon>Merlucciidae</taxon>
        <taxon>Merluccius</taxon>
    </lineage>
</organism>
<dbReference type="GO" id="GO:0043596">
    <property type="term" value="C:nuclear replication fork"/>
    <property type="evidence" value="ECO:0007669"/>
    <property type="project" value="TreeGrafter"/>
</dbReference>
<gene>
    <name evidence="2" type="ORF">N1851_021812</name>
</gene>
<feature type="region of interest" description="Disordered" evidence="1">
    <location>
        <begin position="367"/>
        <end position="392"/>
    </location>
</feature>
<feature type="region of interest" description="Disordered" evidence="1">
    <location>
        <begin position="226"/>
        <end position="304"/>
    </location>
</feature>
<keyword evidence="3" id="KW-1185">Reference proteome</keyword>
<dbReference type="EMBL" id="JAOPHQ010003980">
    <property type="protein sequence ID" value="KAK0141219.1"/>
    <property type="molecule type" value="Genomic_DNA"/>
</dbReference>
<dbReference type="InterPro" id="IPR029406">
    <property type="entry name" value="ETAA1"/>
</dbReference>